<evidence type="ECO:0008006" key="3">
    <source>
        <dbReference type="Google" id="ProtNLM"/>
    </source>
</evidence>
<evidence type="ECO:0000313" key="1">
    <source>
        <dbReference type="EMBL" id="MCW3483010.1"/>
    </source>
</evidence>
<gene>
    <name evidence="1" type="ORF">OL497_03860</name>
</gene>
<dbReference type="RefSeq" id="WP_264727910.1">
    <property type="nucleotide sequence ID" value="NZ_JAPDNR010000001.1"/>
</dbReference>
<sequence length="75" mass="8628">MEIPAHILIFKTNIATPHDLQKVKPVLDTQQQIIQWTIDQTDVDCVLRVVSHHFSYNSIIHLITETGYACMELPD</sequence>
<reference evidence="1 2" key="1">
    <citation type="submission" date="2022-10" db="EMBL/GenBank/DDBJ databases">
        <title>Chitinophaga nivalis PC15 sp. nov., isolated from Pyeongchang county, South Korea.</title>
        <authorList>
            <person name="Trinh H.N."/>
        </authorList>
    </citation>
    <scope>NUCLEOTIDE SEQUENCE [LARGE SCALE GENOMIC DNA]</scope>
    <source>
        <strain evidence="1 2">PC14</strain>
    </source>
</reference>
<dbReference type="Proteomes" id="UP001207742">
    <property type="component" value="Unassembled WGS sequence"/>
</dbReference>
<organism evidence="1 2">
    <name type="scientific">Chitinophaga nivalis</name>
    <dbReference type="NCBI Taxonomy" id="2991709"/>
    <lineage>
        <taxon>Bacteria</taxon>
        <taxon>Pseudomonadati</taxon>
        <taxon>Bacteroidota</taxon>
        <taxon>Chitinophagia</taxon>
        <taxon>Chitinophagales</taxon>
        <taxon>Chitinophagaceae</taxon>
        <taxon>Chitinophaga</taxon>
    </lineage>
</organism>
<comment type="caution">
    <text evidence="1">The sequence shown here is derived from an EMBL/GenBank/DDBJ whole genome shotgun (WGS) entry which is preliminary data.</text>
</comment>
<proteinExistence type="predicted"/>
<evidence type="ECO:0000313" key="2">
    <source>
        <dbReference type="Proteomes" id="UP001207742"/>
    </source>
</evidence>
<name>A0ABT3IGS9_9BACT</name>
<dbReference type="EMBL" id="JAPDNS010000001">
    <property type="protein sequence ID" value="MCW3483010.1"/>
    <property type="molecule type" value="Genomic_DNA"/>
</dbReference>
<protein>
    <recommendedName>
        <fullName evidence="3">Copper chaperone</fullName>
    </recommendedName>
</protein>
<keyword evidence="2" id="KW-1185">Reference proteome</keyword>
<accession>A0ABT3IGS9</accession>